<proteinExistence type="predicted"/>
<accession>Z9JN55</accession>
<organism evidence="1 2">
    <name type="scientific">Xylella taiwanensis</name>
    <dbReference type="NCBI Taxonomy" id="1444770"/>
    <lineage>
        <taxon>Bacteria</taxon>
        <taxon>Pseudomonadati</taxon>
        <taxon>Pseudomonadota</taxon>
        <taxon>Gammaproteobacteria</taxon>
        <taxon>Lysobacterales</taxon>
        <taxon>Lysobacteraceae</taxon>
        <taxon>Xylella</taxon>
    </lineage>
</organism>
<dbReference type="KEGG" id="xtw:AB672_11660"/>
<reference evidence="1 2" key="1">
    <citation type="journal article" date="2014" name="Genome Announc.">
        <title>Draft Genome Sequence of Xylella fastidiosa Pear Leaf Scorch Strain in Taiwan.</title>
        <authorList>
            <person name="Su C.C."/>
            <person name="Deng W.L."/>
            <person name="Jan F.J."/>
            <person name="Chang C.J."/>
            <person name="Huang H."/>
            <person name="Chen J."/>
        </authorList>
    </citation>
    <scope>NUCLEOTIDE SEQUENCE [LARGE SCALE GENOMIC DNA]</scope>
    <source>
        <strain evidence="1 2">PLS229</strain>
    </source>
</reference>
<evidence type="ECO:0000313" key="1">
    <source>
        <dbReference type="EMBL" id="EWS79433.1"/>
    </source>
</evidence>
<protein>
    <submittedName>
        <fullName evidence="1">Uncharacterized protein</fullName>
    </submittedName>
</protein>
<name>Z9JN55_9GAMM</name>
<gene>
    <name evidence="1" type="ORF">AF72_00340</name>
</gene>
<dbReference type="Proteomes" id="UP000020406">
    <property type="component" value="Unassembled WGS sequence"/>
</dbReference>
<sequence>MSDRRKGADLKTIVAVEYAMRNGSKDQGPEKCKDMFVDDTHLLLTHQFCLDAVLNHIPCAA</sequence>
<evidence type="ECO:0000313" key="2">
    <source>
        <dbReference type="Proteomes" id="UP000020406"/>
    </source>
</evidence>
<dbReference type="EMBL" id="JDSQ01000001">
    <property type="protein sequence ID" value="EWS79433.1"/>
    <property type="molecule type" value="Genomic_DNA"/>
</dbReference>
<dbReference type="AlphaFoldDB" id="Z9JN55"/>
<comment type="caution">
    <text evidence="1">The sequence shown here is derived from an EMBL/GenBank/DDBJ whole genome shotgun (WGS) entry which is preliminary data.</text>
</comment>